<feature type="domain" description="Formyl transferase C-terminal" evidence="6">
    <location>
        <begin position="199"/>
        <end position="294"/>
    </location>
</feature>
<dbReference type="AlphaFoldDB" id="A0A094Q725"/>
<dbReference type="PANTHER" id="PTHR11138">
    <property type="entry name" value="METHIONYL-TRNA FORMYLTRANSFERASE"/>
    <property type="match status" value="1"/>
</dbReference>
<dbReference type="GO" id="GO:0005829">
    <property type="term" value="C:cytosol"/>
    <property type="evidence" value="ECO:0007669"/>
    <property type="project" value="TreeGrafter"/>
</dbReference>
<dbReference type="CDD" id="cd08646">
    <property type="entry name" value="FMT_core_Met-tRNA-FMT_N"/>
    <property type="match status" value="1"/>
</dbReference>
<dbReference type="InterPro" id="IPR005794">
    <property type="entry name" value="Fmt"/>
</dbReference>
<evidence type="ECO:0000313" key="7">
    <source>
        <dbReference type="EMBL" id="KGA19222.1"/>
    </source>
</evidence>
<accession>A0A094Q725</accession>
<dbReference type="InterPro" id="IPR044135">
    <property type="entry name" value="Met-tRNA-FMT_C"/>
</dbReference>
<keyword evidence="4" id="KW-0648">Protein biosynthesis</keyword>
<evidence type="ECO:0000256" key="2">
    <source>
        <dbReference type="ARBA" id="ARBA00012261"/>
    </source>
</evidence>
<reference evidence="7" key="1">
    <citation type="submission" date="2014-06" db="EMBL/GenBank/DDBJ databases">
        <title>Key roles for freshwater Actinobacteria revealed by deep metagenomic sequencing.</title>
        <authorList>
            <person name="Ghai R."/>
            <person name="Mizuno C.M."/>
            <person name="Picazo A."/>
            <person name="Camacho A."/>
            <person name="Rodriguez-Valera F."/>
        </authorList>
    </citation>
    <scope>NUCLEOTIDE SEQUENCE</scope>
</reference>
<sequence>MRIAFAGTPLAAVPTLTALLASDHEVALVVTRPDAPAGRGRTLTASPVAEVAGVSGVPVLKTSHLAEHKDKFADVDCVVVVAFGAMVPRELLDVPKHGWINVHFSLLPQWRGAAPVQYSILSGDEFTGVTTFRINEGLDTGPMLAYLTTQIAPSETSTELLDRLSIEGAQLALATLSGIENGSILPLHQPIDGISSAPKITVADAQVRWSDPALAVDRRIRAVTKEPGAWTMFGDTRIKLQPVTVSPHVTDLAPGEVQMRDGEVLVGTGSHAVALDQVQEAGRNLTDAKTWFSNQKSAVVFE</sequence>
<keyword evidence="3" id="KW-0808">Transferase</keyword>
<dbReference type="PANTHER" id="PTHR11138:SF5">
    <property type="entry name" value="METHIONYL-TRNA FORMYLTRANSFERASE, MITOCHONDRIAL"/>
    <property type="match status" value="1"/>
</dbReference>
<comment type="similarity">
    <text evidence="1">Belongs to the Fmt family.</text>
</comment>
<dbReference type="CDD" id="cd08704">
    <property type="entry name" value="Met_tRNA_FMT_C"/>
    <property type="match status" value="1"/>
</dbReference>
<dbReference type="InterPro" id="IPR011034">
    <property type="entry name" value="Formyl_transferase-like_C_sf"/>
</dbReference>
<comment type="caution">
    <text evidence="7">The sequence shown here is derived from an EMBL/GenBank/DDBJ whole genome shotgun (WGS) entry which is preliminary data.</text>
</comment>
<dbReference type="InterPro" id="IPR002376">
    <property type="entry name" value="Formyl_transf_N"/>
</dbReference>
<dbReference type="SUPFAM" id="SSF50486">
    <property type="entry name" value="FMT C-terminal domain-like"/>
    <property type="match status" value="1"/>
</dbReference>
<gene>
    <name evidence="7" type="ORF">GM51_6915</name>
</gene>
<dbReference type="EC" id="2.1.2.9" evidence="2"/>
<dbReference type="NCBIfam" id="TIGR00460">
    <property type="entry name" value="fmt"/>
    <property type="match status" value="1"/>
</dbReference>
<dbReference type="EMBL" id="JNSL01000033">
    <property type="protein sequence ID" value="KGA19222.1"/>
    <property type="molecule type" value="Genomic_DNA"/>
</dbReference>
<protein>
    <recommendedName>
        <fullName evidence="2">methionyl-tRNA formyltransferase</fullName>
        <ecNumber evidence="2">2.1.2.9</ecNumber>
    </recommendedName>
</protein>
<organism evidence="7">
    <name type="scientific">freshwater metagenome</name>
    <dbReference type="NCBI Taxonomy" id="449393"/>
    <lineage>
        <taxon>unclassified sequences</taxon>
        <taxon>metagenomes</taxon>
        <taxon>ecological metagenomes</taxon>
    </lineage>
</organism>
<dbReference type="InterPro" id="IPR041711">
    <property type="entry name" value="Met-tRNA-FMT_N"/>
</dbReference>
<name>A0A094Q725_9ZZZZ</name>
<dbReference type="InterPro" id="IPR005793">
    <property type="entry name" value="Formyl_trans_C"/>
</dbReference>
<dbReference type="GO" id="GO:0004479">
    <property type="term" value="F:methionyl-tRNA formyltransferase activity"/>
    <property type="evidence" value="ECO:0007669"/>
    <property type="project" value="UniProtKB-EC"/>
</dbReference>
<dbReference type="SUPFAM" id="SSF53328">
    <property type="entry name" value="Formyltransferase"/>
    <property type="match status" value="1"/>
</dbReference>
<dbReference type="Gene3D" id="3.40.50.12230">
    <property type="match status" value="1"/>
</dbReference>
<dbReference type="HAMAP" id="MF_00182">
    <property type="entry name" value="Formyl_trans"/>
    <property type="match status" value="1"/>
</dbReference>
<evidence type="ECO:0000256" key="1">
    <source>
        <dbReference type="ARBA" id="ARBA00010699"/>
    </source>
</evidence>
<evidence type="ECO:0000256" key="4">
    <source>
        <dbReference type="ARBA" id="ARBA00022917"/>
    </source>
</evidence>
<evidence type="ECO:0000259" key="6">
    <source>
        <dbReference type="Pfam" id="PF02911"/>
    </source>
</evidence>
<evidence type="ECO:0000256" key="3">
    <source>
        <dbReference type="ARBA" id="ARBA00022679"/>
    </source>
</evidence>
<dbReference type="InterPro" id="IPR036477">
    <property type="entry name" value="Formyl_transf_N_sf"/>
</dbReference>
<dbReference type="Pfam" id="PF00551">
    <property type="entry name" value="Formyl_trans_N"/>
    <property type="match status" value="1"/>
</dbReference>
<dbReference type="Pfam" id="PF02911">
    <property type="entry name" value="Formyl_trans_C"/>
    <property type="match status" value="1"/>
</dbReference>
<feature type="domain" description="Formyl transferase N-terminal" evidence="5">
    <location>
        <begin position="1"/>
        <end position="170"/>
    </location>
</feature>
<evidence type="ECO:0000259" key="5">
    <source>
        <dbReference type="Pfam" id="PF00551"/>
    </source>
</evidence>
<proteinExistence type="inferred from homology"/>